<dbReference type="GO" id="GO:0005634">
    <property type="term" value="C:nucleus"/>
    <property type="evidence" value="ECO:0007669"/>
    <property type="project" value="TreeGrafter"/>
</dbReference>
<dbReference type="InterPro" id="IPR011107">
    <property type="entry name" value="PPI_Ypi1"/>
</dbReference>
<keyword evidence="4" id="KW-1185">Reference proteome</keyword>
<dbReference type="GeneID" id="113217422"/>
<feature type="region of interest" description="Disordered" evidence="3">
    <location>
        <begin position="95"/>
        <end position="119"/>
    </location>
</feature>
<evidence type="ECO:0000313" key="4">
    <source>
        <dbReference type="Proteomes" id="UP000504606"/>
    </source>
</evidence>
<dbReference type="PANTHER" id="PTHR20835">
    <property type="entry name" value="E3 UBIQUITIN-PROTEIN LIGASE PPP1R11-RELATED"/>
    <property type="match status" value="1"/>
</dbReference>
<dbReference type="Pfam" id="PF07491">
    <property type="entry name" value="PPI_Ypi1"/>
    <property type="match status" value="1"/>
</dbReference>
<dbReference type="Proteomes" id="UP000504606">
    <property type="component" value="Unplaced"/>
</dbReference>
<dbReference type="KEGG" id="foc:113217422"/>
<dbReference type="GO" id="GO:0004865">
    <property type="term" value="F:protein serine/threonine phosphatase inhibitor activity"/>
    <property type="evidence" value="ECO:0007669"/>
    <property type="project" value="InterPro"/>
</dbReference>
<gene>
    <name evidence="5" type="primary">LOC113217422</name>
</gene>
<dbReference type="PANTHER" id="PTHR20835:SF0">
    <property type="entry name" value="E3 UBIQUITIN-PROTEIN LIGASE PPP1R11"/>
    <property type="match status" value="1"/>
</dbReference>
<reference evidence="5" key="1">
    <citation type="journal article" date="2018" name="Proc. Natl. Acad. Sci. U.S.A.">
        <title>Phylogenomics and the evolution of hemipteroid insects.</title>
        <authorList>
            <person name="Johnson K.P."/>
            <person name="Dietrich C.H."/>
            <person name="Friedrich F."/>
            <person name="Beutel R.G."/>
            <person name="Wipfler B."/>
            <person name="Peters R.S."/>
            <person name="Allen J.M."/>
            <person name="Petersen M."/>
            <person name="Donath A."/>
            <person name="Walden K.K."/>
            <person name="Kozlov A.M."/>
            <person name="Podsiadlowski L."/>
            <person name="Mayer C."/>
            <person name="Meusemann K."/>
            <person name="Vasilikopoulos A."/>
            <person name="Waterhouse R.M."/>
            <person name="Cameron S.L."/>
            <person name="Weirauch C."/>
            <person name="Swanson D.R."/>
            <person name="Percy D.M."/>
            <person name="Hardy N.B."/>
            <person name="Terry I."/>
            <person name="Liu S."/>
            <person name="Zhou X."/>
            <person name="Misof B."/>
            <person name="Robertson H.M."/>
            <person name="Yoshizawa K."/>
        </authorList>
    </citation>
    <scope>NUCLEOTIDE SEQUENCE</scope>
    <source>
        <tissue evidence="5">Whole organism</tissue>
    </source>
</reference>
<evidence type="ECO:0000256" key="3">
    <source>
        <dbReference type="SAM" id="MobiDB-lite"/>
    </source>
</evidence>
<dbReference type="GO" id="GO:0008157">
    <property type="term" value="F:protein phosphatase 1 binding"/>
    <property type="evidence" value="ECO:0007669"/>
    <property type="project" value="TreeGrafter"/>
</dbReference>
<reference evidence="5" key="2">
    <citation type="submission" date="2025-08" db="UniProtKB">
        <authorList>
            <consortium name="RefSeq"/>
        </authorList>
    </citation>
    <scope>IDENTIFICATION</scope>
    <source>
        <tissue evidence="5">Whole organism</tissue>
    </source>
</reference>
<evidence type="ECO:0000313" key="5">
    <source>
        <dbReference type="RefSeq" id="XP_026293105.1"/>
    </source>
</evidence>
<name>A0A6J1TN99_FRAOC</name>
<evidence type="ECO:0000256" key="1">
    <source>
        <dbReference type="ARBA" id="ARBA00021994"/>
    </source>
</evidence>
<accession>A0A6J1TN99</accession>
<proteinExistence type="predicted"/>
<organism evidence="4 5">
    <name type="scientific">Frankliniella occidentalis</name>
    <name type="common">Western flower thrips</name>
    <name type="synonym">Euthrips occidentalis</name>
    <dbReference type="NCBI Taxonomy" id="133901"/>
    <lineage>
        <taxon>Eukaryota</taxon>
        <taxon>Metazoa</taxon>
        <taxon>Ecdysozoa</taxon>
        <taxon>Arthropoda</taxon>
        <taxon>Hexapoda</taxon>
        <taxon>Insecta</taxon>
        <taxon>Pterygota</taxon>
        <taxon>Neoptera</taxon>
        <taxon>Paraneoptera</taxon>
        <taxon>Thysanoptera</taxon>
        <taxon>Terebrantia</taxon>
        <taxon>Thripoidea</taxon>
        <taxon>Thripidae</taxon>
        <taxon>Frankliniella</taxon>
    </lineage>
</organism>
<dbReference type="AlphaFoldDB" id="A0A6J1TN99"/>
<dbReference type="OrthoDB" id="307488at2759"/>
<dbReference type="RefSeq" id="XP_026293105.1">
    <property type="nucleotide sequence ID" value="XM_026437320.2"/>
</dbReference>
<evidence type="ECO:0000256" key="2">
    <source>
        <dbReference type="ARBA" id="ARBA00031039"/>
    </source>
</evidence>
<protein>
    <recommendedName>
        <fullName evidence="1">E3 ubiquitin-protein ligase PPP1R11</fullName>
    </recommendedName>
    <alternativeName>
        <fullName evidence="2">Protein phosphatase 1 regulatory subunit 11</fullName>
    </alternativeName>
</protein>
<sequence length="119" mass="13183">MAERPPQQVCDGAVTVVECDDERTPQEPAAVRLKLRKPKSDKKVKWDADTVDNEHMNKRKSKCCCVYKKPRAYDESSSSEDEDECENCFGHVDHRKKGQGGSEVPTSQSPVPCGSGDGL</sequence>